<dbReference type="AlphaFoldDB" id="A0A540NUE4"/>
<dbReference type="EMBL" id="VIEB01000005">
    <property type="protein sequence ID" value="TQE14213.1"/>
    <property type="molecule type" value="Genomic_DNA"/>
</dbReference>
<organism evidence="1 2">
    <name type="scientific">Malus baccata</name>
    <name type="common">Siberian crab apple</name>
    <name type="synonym">Pyrus baccata</name>
    <dbReference type="NCBI Taxonomy" id="106549"/>
    <lineage>
        <taxon>Eukaryota</taxon>
        <taxon>Viridiplantae</taxon>
        <taxon>Streptophyta</taxon>
        <taxon>Embryophyta</taxon>
        <taxon>Tracheophyta</taxon>
        <taxon>Spermatophyta</taxon>
        <taxon>Magnoliopsida</taxon>
        <taxon>eudicotyledons</taxon>
        <taxon>Gunneridae</taxon>
        <taxon>Pentapetalae</taxon>
        <taxon>rosids</taxon>
        <taxon>fabids</taxon>
        <taxon>Rosales</taxon>
        <taxon>Rosaceae</taxon>
        <taxon>Amygdaloideae</taxon>
        <taxon>Maleae</taxon>
        <taxon>Malus</taxon>
    </lineage>
</organism>
<keyword evidence="2" id="KW-1185">Reference proteome</keyword>
<reference evidence="1 2" key="1">
    <citation type="journal article" date="2019" name="G3 (Bethesda)">
        <title>Sequencing of a Wild Apple (Malus baccata) Genome Unravels the Differences Between Cultivated and Wild Apple Species Regarding Disease Resistance and Cold Tolerance.</title>
        <authorList>
            <person name="Chen X."/>
        </authorList>
    </citation>
    <scope>NUCLEOTIDE SEQUENCE [LARGE SCALE GENOMIC DNA]</scope>
    <source>
        <strain evidence="2">cv. Shandingzi</strain>
        <tissue evidence="1">Leaves</tissue>
    </source>
</reference>
<protein>
    <submittedName>
        <fullName evidence="1">Uncharacterized protein</fullName>
    </submittedName>
</protein>
<dbReference type="Proteomes" id="UP000315295">
    <property type="component" value="Unassembled WGS sequence"/>
</dbReference>
<name>A0A540NUE4_MALBA</name>
<sequence>MAWQIPRLPSANVDFQDDSDLRITAIDLQPQVVVDELLSVGLNRNPNGSDSINSSAISDH</sequence>
<evidence type="ECO:0000313" key="2">
    <source>
        <dbReference type="Proteomes" id="UP000315295"/>
    </source>
</evidence>
<evidence type="ECO:0000313" key="1">
    <source>
        <dbReference type="EMBL" id="TQE14213.1"/>
    </source>
</evidence>
<accession>A0A540NUE4</accession>
<gene>
    <name evidence="1" type="ORF">C1H46_000132</name>
</gene>
<comment type="caution">
    <text evidence="1">The sequence shown here is derived from an EMBL/GenBank/DDBJ whole genome shotgun (WGS) entry which is preliminary data.</text>
</comment>
<proteinExistence type="predicted"/>